<dbReference type="Proteomes" id="UP000282837">
    <property type="component" value="Unassembled WGS sequence"/>
</dbReference>
<dbReference type="InterPro" id="IPR011330">
    <property type="entry name" value="Glyco_hydro/deAcase_b/a-brl"/>
</dbReference>
<dbReference type="RefSeq" id="WP_127708633.1">
    <property type="nucleotide sequence ID" value="NZ_SACO01000005.1"/>
</dbReference>
<dbReference type="NCBIfam" id="TIGR03473">
    <property type="entry name" value="HpnK"/>
    <property type="match status" value="1"/>
</dbReference>
<comment type="caution">
    <text evidence="6">The sequence shown here is derived from an EMBL/GenBank/DDBJ whole genome shotgun (WGS) entry which is preliminary data.</text>
</comment>
<dbReference type="GO" id="GO:0019213">
    <property type="term" value="F:deacetylase activity"/>
    <property type="evidence" value="ECO:0007669"/>
    <property type="project" value="TreeGrafter"/>
</dbReference>
<gene>
    <name evidence="6" type="ORF">EOE18_09125</name>
</gene>
<evidence type="ECO:0000256" key="4">
    <source>
        <dbReference type="ARBA" id="ARBA00022842"/>
    </source>
</evidence>
<evidence type="ECO:0000256" key="1">
    <source>
        <dbReference type="ARBA" id="ARBA00001946"/>
    </source>
</evidence>
<name>A0A437N6A2_9SPHN</name>
<dbReference type="OrthoDB" id="9774177at2"/>
<accession>A0A437N6A2</accession>
<organism evidence="6 7">
    <name type="scientific">Novosphingobium umbonatum</name>
    <dbReference type="NCBI Taxonomy" id="1908524"/>
    <lineage>
        <taxon>Bacteria</taxon>
        <taxon>Pseudomonadati</taxon>
        <taxon>Pseudomonadota</taxon>
        <taxon>Alphaproteobacteria</taxon>
        <taxon>Sphingomonadales</taxon>
        <taxon>Sphingomonadaceae</taxon>
        <taxon>Novosphingobium</taxon>
    </lineage>
</organism>
<evidence type="ECO:0000256" key="2">
    <source>
        <dbReference type="ARBA" id="ARBA00022723"/>
    </source>
</evidence>
<dbReference type="EMBL" id="SACO01000005">
    <property type="protein sequence ID" value="RVU05450.1"/>
    <property type="molecule type" value="Genomic_DNA"/>
</dbReference>
<protein>
    <submittedName>
        <fullName evidence="6">ChbG/HpnK family deacetylase</fullName>
    </submittedName>
</protein>
<dbReference type="InterPro" id="IPR006879">
    <property type="entry name" value="YdjC-like"/>
</dbReference>
<comment type="cofactor">
    <cofactor evidence="1">
        <name>Mg(2+)</name>
        <dbReference type="ChEBI" id="CHEBI:18420"/>
    </cofactor>
</comment>
<dbReference type="AlphaFoldDB" id="A0A437N6A2"/>
<evidence type="ECO:0000313" key="6">
    <source>
        <dbReference type="EMBL" id="RVU05450.1"/>
    </source>
</evidence>
<sequence>MSQPPRLVVTADDFGAALAVNEAVERAHRHGILTAASLMVGGAAAEDAVERARTMPELGVGLHIVLADGAPILPPDQVPALVGPDGRFHASMLRTALAIAFSPAARAQMQAEVAAQFAAFAATGLPLDHVNAHKHFHLHPMIASAIIAEAKRYGLSAIRMPAQAKGGMLAWWARLLARHWRAQGMVTNDTVIGLAETGAFTPQRMQAALRSLPAGLTELYTHPATANAYAGSASGYLYTEELAALTDPAVIALASTIERGPFAHFAGMAA</sequence>
<dbReference type="PANTHER" id="PTHR31609">
    <property type="entry name" value="YDJC DEACETYLASE FAMILY MEMBER"/>
    <property type="match status" value="1"/>
</dbReference>
<evidence type="ECO:0000313" key="7">
    <source>
        <dbReference type="Proteomes" id="UP000282837"/>
    </source>
</evidence>
<proteinExistence type="predicted"/>
<dbReference type="GO" id="GO:0046872">
    <property type="term" value="F:metal ion binding"/>
    <property type="evidence" value="ECO:0007669"/>
    <property type="project" value="UniProtKB-KW"/>
</dbReference>
<dbReference type="SUPFAM" id="SSF88713">
    <property type="entry name" value="Glycoside hydrolase/deacetylase"/>
    <property type="match status" value="1"/>
</dbReference>
<dbReference type="GO" id="GO:0016787">
    <property type="term" value="F:hydrolase activity"/>
    <property type="evidence" value="ECO:0007669"/>
    <property type="project" value="UniProtKB-KW"/>
</dbReference>
<dbReference type="GO" id="GO:0005975">
    <property type="term" value="P:carbohydrate metabolic process"/>
    <property type="evidence" value="ECO:0007669"/>
    <property type="project" value="InterPro"/>
</dbReference>
<keyword evidence="2" id="KW-0479">Metal-binding</keyword>
<dbReference type="Gene3D" id="3.20.20.370">
    <property type="entry name" value="Glycoside hydrolase/deacetylase"/>
    <property type="match status" value="1"/>
</dbReference>
<keyword evidence="5" id="KW-0119">Carbohydrate metabolism</keyword>
<keyword evidence="7" id="KW-1185">Reference proteome</keyword>
<keyword evidence="4" id="KW-0460">Magnesium</keyword>
<dbReference type="InterPro" id="IPR017836">
    <property type="entry name" value="Hopanoid_biosynth-assoc_HpnK"/>
</dbReference>
<reference evidence="6 7" key="1">
    <citation type="submission" date="2019-01" db="EMBL/GenBank/DDBJ databases">
        <authorList>
            <person name="Chen W.-M."/>
        </authorList>
    </citation>
    <scope>NUCLEOTIDE SEQUENCE [LARGE SCALE GENOMIC DNA]</scope>
    <source>
        <strain evidence="6 7">FSY-9</strain>
    </source>
</reference>
<evidence type="ECO:0000256" key="3">
    <source>
        <dbReference type="ARBA" id="ARBA00022801"/>
    </source>
</evidence>
<dbReference type="Pfam" id="PF04794">
    <property type="entry name" value="YdjC"/>
    <property type="match status" value="1"/>
</dbReference>
<evidence type="ECO:0000256" key="5">
    <source>
        <dbReference type="ARBA" id="ARBA00023277"/>
    </source>
</evidence>
<keyword evidence="3" id="KW-0378">Hydrolase</keyword>
<dbReference type="PANTHER" id="PTHR31609:SF1">
    <property type="entry name" value="CARBOHYDRATE DEACETYLASE"/>
    <property type="match status" value="1"/>
</dbReference>